<keyword evidence="8" id="KW-0902">Two-component regulatory system</keyword>
<dbReference type="EC" id="2.7.13.3" evidence="2"/>
<dbReference type="SUPFAM" id="SSF55874">
    <property type="entry name" value="ATPase domain of HSP90 chaperone/DNA topoisomerase II/histidine kinase"/>
    <property type="match status" value="1"/>
</dbReference>
<dbReference type="PROSITE" id="PS50109">
    <property type="entry name" value="HIS_KIN"/>
    <property type="match status" value="1"/>
</dbReference>
<evidence type="ECO:0000256" key="10">
    <source>
        <dbReference type="SAM" id="SignalP"/>
    </source>
</evidence>
<evidence type="ECO:0000256" key="8">
    <source>
        <dbReference type="ARBA" id="ARBA00023012"/>
    </source>
</evidence>
<evidence type="ECO:0000256" key="6">
    <source>
        <dbReference type="ARBA" id="ARBA00022777"/>
    </source>
</evidence>
<dbReference type="InterPro" id="IPR036890">
    <property type="entry name" value="HATPase_C_sf"/>
</dbReference>
<dbReference type="Proteomes" id="UP000266091">
    <property type="component" value="Unassembled WGS sequence"/>
</dbReference>
<evidence type="ECO:0000259" key="11">
    <source>
        <dbReference type="PROSITE" id="PS50109"/>
    </source>
</evidence>
<dbReference type="PRINTS" id="PR00344">
    <property type="entry name" value="BCTRLSENSOR"/>
</dbReference>
<dbReference type="PANTHER" id="PTHR43065">
    <property type="entry name" value="SENSOR HISTIDINE KINASE"/>
    <property type="match status" value="1"/>
</dbReference>
<dbReference type="EMBL" id="BGZJ01000002">
    <property type="protein sequence ID" value="GBO94406.1"/>
    <property type="molecule type" value="Genomic_DNA"/>
</dbReference>
<dbReference type="Gene3D" id="3.40.190.10">
    <property type="entry name" value="Periplasmic binding protein-like II"/>
    <property type="match status" value="1"/>
</dbReference>
<feature type="signal peptide" evidence="10">
    <location>
        <begin position="1"/>
        <end position="20"/>
    </location>
</feature>
<gene>
    <name evidence="12" type="ORF">MESMUL_17600</name>
</gene>
<reference evidence="12 13" key="1">
    <citation type="journal article" date="2018" name="Int. J. Syst. Evol. Microbiol.">
        <title>Mesosutterella multiformis gen. nov., sp. nov., a member of the family Sutterellaceae and Sutterella megalosphaeroides sp. nov., isolated from human faeces.</title>
        <authorList>
            <person name="Sakamoto M."/>
            <person name="Ikeyama N."/>
            <person name="Kunihiro T."/>
            <person name="Iino T."/>
            <person name="Yuki M."/>
            <person name="Ohkuma M."/>
        </authorList>
    </citation>
    <scope>NUCLEOTIDE SEQUENCE [LARGE SCALE GENOMIC DNA]</scope>
    <source>
        <strain evidence="12 13">4NBBH2</strain>
    </source>
</reference>
<evidence type="ECO:0000256" key="5">
    <source>
        <dbReference type="ARBA" id="ARBA00022741"/>
    </source>
</evidence>
<evidence type="ECO:0000256" key="9">
    <source>
        <dbReference type="SAM" id="Phobius"/>
    </source>
</evidence>
<keyword evidence="3" id="KW-0597">Phosphoprotein</keyword>
<dbReference type="Pfam" id="PF12974">
    <property type="entry name" value="Phosphonate-bd"/>
    <property type="match status" value="1"/>
</dbReference>
<dbReference type="GO" id="GO:0005524">
    <property type="term" value="F:ATP binding"/>
    <property type="evidence" value="ECO:0007669"/>
    <property type="project" value="UniProtKB-KW"/>
</dbReference>
<protein>
    <recommendedName>
        <fullName evidence="2">histidine kinase</fullName>
        <ecNumber evidence="2">2.7.13.3</ecNumber>
    </recommendedName>
</protein>
<dbReference type="InterPro" id="IPR003594">
    <property type="entry name" value="HATPase_dom"/>
</dbReference>
<dbReference type="InterPro" id="IPR005467">
    <property type="entry name" value="His_kinase_dom"/>
</dbReference>
<dbReference type="SUPFAM" id="SSF47384">
    <property type="entry name" value="Homodimeric domain of signal transducing histidine kinase"/>
    <property type="match status" value="1"/>
</dbReference>
<dbReference type="Gene3D" id="3.30.565.10">
    <property type="entry name" value="Histidine kinase-like ATPase, C-terminal domain"/>
    <property type="match status" value="1"/>
</dbReference>
<feature type="chain" id="PRO_5017337799" description="histidine kinase" evidence="10">
    <location>
        <begin position="21"/>
        <end position="605"/>
    </location>
</feature>
<name>A0A388SDS8_9BURK</name>
<proteinExistence type="predicted"/>
<keyword evidence="13" id="KW-1185">Reference proteome</keyword>
<dbReference type="GO" id="GO:0000155">
    <property type="term" value="F:phosphorelay sensor kinase activity"/>
    <property type="evidence" value="ECO:0007669"/>
    <property type="project" value="InterPro"/>
</dbReference>
<dbReference type="SMART" id="SM00388">
    <property type="entry name" value="HisKA"/>
    <property type="match status" value="1"/>
</dbReference>
<dbReference type="CDD" id="cd00082">
    <property type="entry name" value="HisKA"/>
    <property type="match status" value="1"/>
</dbReference>
<evidence type="ECO:0000313" key="12">
    <source>
        <dbReference type="EMBL" id="GBO94406.1"/>
    </source>
</evidence>
<dbReference type="SMART" id="SM00387">
    <property type="entry name" value="HATPase_c"/>
    <property type="match status" value="1"/>
</dbReference>
<dbReference type="RefSeq" id="WP_116270676.1">
    <property type="nucleotide sequence ID" value="NZ_BGZJ01000002.1"/>
</dbReference>
<dbReference type="Gene3D" id="1.10.287.130">
    <property type="match status" value="1"/>
</dbReference>
<sequence>MIRKLCAAVLCVAVIGTSGADPVLPKAPPVRLAVVNSYGEALSVRYFSATVDAIARAVEPRQLLIHEYDPPSFLKAAKTNAFDISIASSGLSSLMLERTNGSALLTLTSFRAKDPNHANGAAVVVRGDRTDLQTKGDLAGKDLAVVGRQAFAGWQVPAGDMIRQGLDPEHYFGSVTEVGMPMTNVLDAVKSGKADGGFVITCLLEELESEGKVKPGDFRVIGERKGDSGFRCRHSTMLYPGWFLSVKPSLGSADARRVLKALLDLPPSGRSGLYWTVASDRKTMRDLFTLMNLEPEPRGIRWALREYWQYVFGAAILLVILILYSSVITGMTRKRTVALMKSEEDRLRAELELKKQSEKIGSLEKVRAVGLISSMLAHELKQPLAVIMNYAQGLEMRLSRGTMKEEALRHSLSEIEKAGEEADAIVDRVRNFVKGKESAHVPLDLTSEVNRTVETFRRHTDSPITVTVPWSPTLIVCGDPVELGIIFMNLLRNAETATSKNDPGHPPRITITMRREGERAVAEVADNGPRLTDEAFSRLSELGKSTRKEGLGLGLGITKELAEGLGGSIKFERRSERGLTVTVTVPLCPEDKVKAYWSEQKTKNA</sequence>
<comment type="caution">
    <text evidence="12">The sequence shown here is derived from an EMBL/GenBank/DDBJ whole genome shotgun (WGS) entry which is preliminary data.</text>
</comment>
<keyword evidence="7" id="KW-0067">ATP-binding</keyword>
<evidence type="ECO:0000256" key="7">
    <source>
        <dbReference type="ARBA" id="ARBA00022840"/>
    </source>
</evidence>
<keyword evidence="6 12" id="KW-0418">Kinase</keyword>
<dbReference type="OrthoDB" id="8872837at2"/>
<evidence type="ECO:0000313" key="13">
    <source>
        <dbReference type="Proteomes" id="UP000266091"/>
    </source>
</evidence>
<dbReference type="InterPro" id="IPR036097">
    <property type="entry name" value="HisK_dim/P_sf"/>
</dbReference>
<organism evidence="12 13">
    <name type="scientific">Mesosutterella multiformis</name>
    <dbReference type="NCBI Taxonomy" id="2259133"/>
    <lineage>
        <taxon>Bacteria</taxon>
        <taxon>Pseudomonadati</taxon>
        <taxon>Pseudomonadota</taxon>
        <taxon>Betaproteobacteria</taxon>
        <taxon>Burkholderiales</taxon>
        <taxon>Sutterellaceae</taxon>
        <taxon>Mesosutterella</taxon>
    </lineage>
</organism>
<feature type="transmembrane region" description="Helical" evidence="9">
    <location>
        <begin position="307"/>
        <end position="331"/>
    </location>
</feature>
<comment type="catalytic activity">
    <reaction evidence="1">
        <text>ATP + protein L-histidine = ADP + protein N-phospho-L-histidine.</text>
        <dbReference type="EC" id="2.7.13.3"/>
    </reaction>
</comment>
<dbReference type="Pfam" id="PF00512">
    <property type="entry name" value="HisKA"/>
    <property type="match status" value="1"/>
</dbReference>
<keyword evidence="5" id="KW-0547">Nucleotide-binding</keyword>
<dbReference type="Pfam" id="PF02518">
    <property type="entry name" value="HATPase_c"/>
    <property type="match status" value="1"/>
</dbReference>
<accession>A0A388SDS8</accession>
<evidence type="ECO:0000256" key="2">
    <source>
        <dbReference type="ARBA" id="ARBA00012438"/>
    </source>
</evidence>
<dbReference type="InterPro" id="IPR003661">
    <property type="entry name" value="HisK_dim/P_dom"/>
</dbReference>
<keyword evidence="4" id="KW-0808">Transferase</keyword>
<feature type="domain" description="Histidine kinase" evidence="11">
    <location>
        <begin position="375"/>
        <end position="589"/>
    </location>
</feature>
<evidence type="ECO:0000256" key="1">
    <source>
        <dbReference type="ARBA" id="ARBA00000085"/>
    </source>
</evidence>
<keyword evidence="9" id="KW-0472">Membrane</keyword>
<keyword evidence="9" id="KW-0812">Transmembrane</keyword>
<dbReference type="PANTHER" id="PTHR43065:SF10">
    <property type="entry name" value="PEROXIDE STRESS-ACTIVATED HISTIDINE KINASE MAK3"/>
    <property type="match status" value="1"/>
</dbReference>
<evidence type="ECO:0000256" key="3">
    <source>
        <dbReference type="ARBA" id="ARBA00022553"/>
    </source>
</evidence>
<dbReference type="AlphaFoldDB" id="A0A388SDS8"/>
<evidence type="ECO:0000256" key="4">
    <source>
        <dbReference type="ARBA" id="ARBA00022679"/>
    </source>
</evidence>
<keyword evidence="10" id="KW-0732">Signal</keyword>
<keyword evidence="9" id="KW-1133">Transmembrane helix</keyword>
<dbReference type="SUPFAM" id="SSF53850">
    <property type="entry name" value="Periplasmic binding protein-like II"/>
    <property type="match status" value="1"/>
</dbReference>
<dbReference type="InterPro" id="IPR004358">
    <property type="entry name" value="Sig_transdc_His_kin-like_C"/>
</dbReference>